<keyword evidence="1" id="KW-0732">Signal</keyword>
<evidence type="ECO:0000259" key="2">
    <source>
        <dbReference type="PROSITE" id="PS51782"/>
    </source>
</evidence>
<dbReference type="Gene3D" id="3.10.350.10">
    <property type="entry name" value="LysM domain"/>
    <property type="match status" value="1"/>
</dbReference>
<dbReference type="SMART" id="SM00257">
    <property type="entry name" value="LysM"/>
    <property type="match status" value="1"/>
</dbReference>
<proteinExistence type="predicted"/>
<comment type="caution">
    <text evidence="3">The sequence shown here is derived from an EMBL/GenBank/DDBJ whole genome shotgun (WGS) entry which is preliminary data.</text>
</comment>
<dbReference type="SUPFAM" id="SSF54106">
    <property type="entry name" value="LysM domain"/>
    <property type="match status" value="1"/>
</dbReference>
<organism evidence="3 4">
    <name type="scientific">Leuconostoc holzapfelii</name>
    <dbReference type="NCBI Taxonomy" id="434464"/>
    <lineage>
        <taxon>Bacteria</taxon>
        <taxon>Bacillati</taxon>
        <taxon>Bacillota</taxon>
        <taxon>Bacilli</taxon>
        <taxon>Lactobacillales</taxon>
        <taxon>Lactobacillaceae</taxon>
        <taxon>Leuconostoc</taxon>
    </lineage>
</organism>
<dbReference type="PROSITE" id="PS51782">
    <property type="entry name" value="LYSM"/>
    <property type="match status" value="1"/>
</dbReference>
<evidence type="ECO:0000313" key="3">
    <source>
        <dbReference type="EMBL" id="MCT8389128.1"/>
    </source>
</evidence>
<name>A0ABT2NUU4_9LACO</name>
<gene>
    <name evidence="3" type="ORF">D0501_03335</name>
</gene>
<feature type="domain" description="LysM" evidence="2">
    <location>
        <begin position="37"/>
        <end position="81"/>
    </location>
</feature>
<keyword evidence="4" id="KW-1185">Reference proteome</keyword>
<feature type="signal peptide" evidence="1">
    <location>
        <begin position="1"/>
        <end position="27"/>
    </location>
</feature>
<dbReference type="InterPro" id="IPR036779">
    <property type="entry name" value="LysM_dom_sf"/>
</dbReference>
<reference evidence="3 4" key="1">
    <citation type="submission" date="2018-08" db="EMBL/GenBank/DDBJ databases">
        <title>Draft genome sequences of Leuconostoc spp. and Weissella spp. with biocontrol potential.</title>
        <authorList>
            <person name="Lo R."/>
            <person name="Ho V.T.T."/>
            <person name="Turner M.S."/>
        </authorList>
    </citation>
    <scope>NUCLEOTIDE SEQUENCE [LARGE SCALE GENOMIC DNA]</scope>
    <source>
        <strain evidence="3 4">733</strain>
    </source>
</reference>
<evidence type="ECO:0000256" key="1">
    <source>
        <dbReference type="SAM" id="SignalP"/>
    </source>
</evidence>
<evidence type="ECO:0000313" key="4">
    <source>
        <dbReference type="Proteomes" id="UP001525857"/>
    </source>
</evidence>
<dbReference type="Pfam" id="PF01476">
    <property type="entry name" value="LysM"/>
    <property type="match status" value="1"/>
</dbReference>
<protein>
    <submittedName>
        <fullName evidence="3">LysM domain-containing protein</fullName>
    </submittedName>
</protein>
<sequence>MLSFKKTLTVAAGVASAFAFGASHASADTTDSQNLPTDYVVKSGDTLNKLSSEFNTTVDSIAAKNNIANVNLIMVGQHLNFAETVAQSAAPAQAAQAPAAPVVAAPVQQAPAATPVAEPVRQAAPQVSSSAALNALIARESSGNVNARNGQYYGIGQLSAQARAVYGGNSTDYNDQLNAMKAYIAARYGTAENAWAHSQATGWY</sequence>
<dbReference type="PANTHER" id="PTHR33734">
    <property type="entry name" value="LYSM DOMAIN-CONTAINING GPI-ANCHORED PROTEIN 2"/>
    <property type="match status" value="1"/>
</dbReference>
<dbReference type="RefSeq" id="WP_261656747.1">
    <property type="nucleotide sequence ID" value="NZ_QVOV01000006.1"/>
</dbReference>
<dbReference type="PANTHER" id="PTHR33734:SF22">
    <property type="entry name" value="MEMBRANE-BOUND LYTIC MUREIN TRANSGLYCOSYLASE D"/>
    <property type="match status" value="1"/>
</dbReference>
<accession>A0ABT2NUU4</accession>
<dbReference type="EMBL" id="QVOV01000006">
    <property type="protein sequence ID" value="MCT8389128.1"/>
    <property type="molecule type" value="Genomic_DNA"/>
</dbReference>
<dbReference type="Proteomes" id="UP001525857">
    <property type="component" value="Unassembled WGS sequence"/>
</dbReference>
<dbReference type="InterPro" id="IPR018392">
    <property type="entry name" value="LysM"/>
</dbReference>
<dbReference type="CDD" id="cd00118">
    <property type="entry name" value="LysM"/>
    <property type="match status" value="1"/>
</dbReference>
<feature type="chain" id="PRO_5047097284" evidence="1">
    <location>
        <begin position="28"/>
        <end position="204"/>
    </location>
</feature>